<gene>
    <name evidence="5" type="ORF">MIND_00332900</name>
</gene>
<evidence type="ECO:0000256" key="2">
    <source>
        <dbReference type="ARBA" id="ARBA00022801"/>
    </source>
</evidence>
<dbReference type="GO" id="GO:0004553">
    <property type="term" value="F:hydrolase activity, hydrolyzing O-glycosyl compounds"/>
    <property type="evidence" value="ECO:0007669"/>
    <property type="project" value="InterPro"/>
</dbReference>
<proteinExistence type="inferred from homology"/>
<dbReference type="Proteomes" id="UP000636479">
    <property type="component" value="Unassembled WGS sequence"/>
</dbReference>
<dbReference type="InterPro" id="IPR036881">
    <property type="entry name" value="Glyco_hydro_3_C_sf"/>
</dbReference>
<dbReference type="RefSeq" id="XP_037223069.1">
    <property type="nucleotide sequence ID" value="XM_037360184.1"/>
</dbReference>
<dbReference type="SUPFAM" id="SSF51445">
    <property type="entry name" value="(Trans)glycosidases"/>
    <property type="match status" value="1"/>
</dbReference>
<dbReference type="PANTHER" id="PTHR30480:SF16">
    <property type="entry name" value="GLYCOSIDE HYDROLASE FAMILY 3 DOMAIN PROTEIN"/>
    <property type="match status" value="1"/>
</dbReference>
<evidence type="ECO:0000256" key="3">
    <source>
        <dbReference type="ARBA" id="ARBA00023295"/>
    </source>
</evidence>
<dbReference type="InterPro" id="IPR017853">
    <property type="entry name" value="GH"/>
</dbReference>
<dbReference type="GO" id="GO:0005975">
    <property type="term" value="P:carbohydrate metabolic process"/>
    <property type="evidence" value="ECO:0007669"/>
    <property type="project" value="InterPro"/>
</dbReference>
<comment type="similarity">
    <text evidence="1">Belongs to the glycosyl hydrolase 3 family.</text>
</comment>
<protein>
    <submittedName>
        <fullName evidence="5">Glycoside hydrolase family 3 protein</fullName>
    </submittedName>
</protein>
<evidence type="ECO:0000256" key="1">
    <source>
        <dbReference type="ARBA" id="ARBA00005336"/>
    </source>
</evidence>
<dbReference type="InterPro" id="IPR001764">
    <property type="entry name" value="Glyco_hydro_3_N"/>
</dbReference>
<feature type="domain" description="Glycoside hydrolase family 3 N-terminal" evidence="4">
    <location>
        <begin position="24"/>
        <end position="324"/>
    </location>
</feature>
<reference evidence="5" key="1">
    <citation type="submission" date="2020-05" db="EMBL/GenBank/DDBJ databases">
        <title>Mycena genomes resolve the evolution of fungal bioluminescence.</title>
        <authorList>
            <person name="Tsai I.J."/>
        </authorList>
    </citation>
    <scope>NUCLEOTIDE SEQUENCE</scope>
    <source>
        <strain evidence="5">171206Taipei</strain>
    </source>
</reference>
<accession>A0A8H6T2C3</accession>
<organism evidence="5 6">
    <name type="scientific">Mycena indigotica</name>
    <dbReference type="NCBI Taxonomy" id="2126181"/>
    <lineage>
        <taxon>Eukaryota</taxon>
        <taxon>Fungi</taxon>
        <taxon>Dikarya</taxon>
        <taxon>Basidiomycota</taxon>
        <taxon>Agaricomycotina</taxon>
        <taxon>Agaricomycetes</taxon>
        <taxon>Agaricomycetidae</taxon>
        <taxon>Agaricales</taxon>
        <taxon>Marasmiineae</taxon>
        <taxon>Mycenaceae</taxon>
        <taxon>Mycena</taxon>
    </lineage>
</organism>
<dbReference type="OrthoDB" id="4215304at2759"/>
<dbReference type="Gene3D" id="3.40.50.1700">
    <property type="entry name" value="Glycoside hydrolase family 3 C-terminal domain"/>
    <property type="match status" value="1"/>
</dbReference>
<name>A0A8H6T2C3_9AGAR</name>
<dbReference type="Gene3D" id="3.20.20.300">
    <property type="entry name" value="Glycoside hydrolase, family 3, N-terminal domain"/>
    <property type="match status" value="1"/>
</dbReference>
<keyword evidence="6" id="KW-1185">Reference proteome</keyword>
<dbReference type="GO" id="GO:0009254">
    <property type="term" value="P:peptidoglycan turnover"/>
    <property type="evidence" value="ECO:0007669"/>
    <property type="project" value="TreeGrafter"/>
</dbReference>
<dbReference type="InterPro" id="IPR050226">
    <property type="entry name" value="NagZ_Beta-hexosaminidase"/>
</dbReference>
<sequence length="541" mass="57513">MVITESMKRRVGAHFVVGFHGETVSADIKSLIQRYFVGAVILFKRNVVDGGQTRALINELQSLARDAGHERPLLIGIDQENGLVSAFGRPDAGTQFPGAMALAAAGSPELARQVAFLTGKELKLVGINWVYSPVADVNNNPRNPVIGVRSYGDDPSKVSNYVSAVAQGLTDAGVAPCAKHFPGHGDTAVDSHLALPVINKSRAEIDGIELPPFKALISQDVASVMTGHMAFPKLTSSDSPCSLSRAVTTDLLRTEMGFRGLIVTDCLEMDAISDQVQGGCGVEEGAVRALVAGADIVMICHTIGWQTGAILKAYEAIQSGRVTLDESRINTLKDNFIGGWDSLPSATNDAAFADQWRALKSESAALSKKAYSLSTALLNASNYAPLASGKPVILYTPLIESLNKAVDEETDGVLLTKEGKLRNTAGPSFMSFASSIAKRAPCTHMVYEPQASLSVPDDCVAVVFSLRNADRWQWQLDSLGRLSQSTKKPIVVVGSCAPYEAGNVKHYPYVACFEYTSPALENAASVIFGETAALGSVPVVI</sequence>
<evidence type="ECO:0000313" key="5">
    <source>
        <dbReference type="EMBL" id="KAF7309619.1"/>
    </source>
</evidence>
<dbReference type="GeneID" id="59342700"/>
<dbReference type="InterPro" id="IPR036962">
    <property type="entry name" value="Glyco_hydro_3_N_sf"/>
</dbReference>
<dbReference type="EMBL" id="JACAZF010000003">
    <property type="protein sequence ID" value="KAF7309619.1"/>
    <property type="molecule type" value="Genomic_DNA"/>
</dbReference>
<evidence type="ECO:0000313" key="6">
    <source>
        <dbReference type="Proteomes" id="UP000636479"/>
    </source>
</evidence>
<dbReference type="AlphaFoldDB" id="A0A8H6T2C3"/>
<evidence type="ECO:0000259" key="4">
    <source>
        <dbReference type="Pfam" id="PF00933"/>
    </source>
</evidence>
<comment type="caution">
    <text evidence="5">The sequence shown here is derived from an EMBL/GenBank/DDBJ whole genome shotgun (WGS) entry which is preliminary data.</text>
</comment>
<keyword evidence="3" id="KW-0326">Glycosidase</keyword>
<keyword evidence="2 5" id="KW-0378">Hydrolase</keyword>
<dbReference type="Pfam" id="PF00933">
    <property type="entry name" value="Glyco_hydro_3"/>
    <property type="match status" value="1"/>
</dbReference>
<dbReference type="PRINTS" id="PR00133">
    <property type="entry name" value="GLHYDRLASE3"/>
</dbReference>
<dbReference type="PANTHER" id="PTHR30480">
    <property type="entry name" value="BETA-HEXOSAMINIDASE-RELATED"/>
    <property type="match status" value="1"/>
</dbReference>